<gene>
    <name evidence="1" type="ORF">Glove_82g70</name>
</gene>
<dbReference type="EMBL" id="PQFF01000078">
    <property type="protein sequence ID" value="RHZ84427.1"/>
    <property type="molecule type" value="Genomic_DNA"/>
</dbReference>
<proteinExistence type="predicted"/>
<comment type="caution">
    <text evidence="1">The sequence shown here is derived from an EMBL/GenBank/DDBJ whole genome shotgun (WGS) entry which is preliminary data.</text>
</comment>
<name>A0A397JAA0_9GLOM</name>
<organism evidence="1 2">
    <name type="scientific">Diversispora epigaea</name>
    <dbReference type="NCBI Taxonomy" id="1348612"/>
    <lineage>
        <taxon>Eukaryota</taxon>
        <taxon>Fungi</taxon>
        <taxon>Fungi incertae sedis</taxon>
        <taxon>Mucoromycota</taxon>
        <taxon>Glomeromycotina</taxon>
        <taxon>Glomeromycetes</taxon>
        <taxon>Diversisporales</taxon>
        <taxon>Diversisporaceae</taxon>
        <taxon>Diversispora</taxon>
    </lineage>
</organism>
<dbReference type="Proteomes" id="UP000266861">
    <property type="component" value="Unassembled WGS sequence"/>
</dbReference>
<protein>
    <submittedName>
        <fullName evidence="1">Uncharacterized protein</fullName>
    </submittedName>
</protein>
<evidence type="ECO:0000313" key="1">
    <source>
        <dbReference type="EMBL" id="RHZ84427.1"/>
    </source>
</evidence>
<evidence type="ECO:0000313" key="2">
    <source>
        <dbReference type="Proteomes" id="UP000266861"/>
    </source>
</evidence>
<reference evidence="1 2" key="1">
    <citation type="submission" date="2018-08" db="EMBL/GenBank/DDBJ databases">
        <title>Genome and evolution of the arbuscular mycorrhizal fungus Diversispora epigaea (formerly Glomus versiforme) and its bacterial endosymbionts.</title>
        <authorList>
            <person name="Sun X."/>
            <person name="Fei Z."/>
            <person name="Harrison M."/>
        </authorList>
    </citation>
    <scope>NUCLEOTIDE SEQUENCE [LARGE SCALE GENOMIC DNA]</scope>
    <source>
        <strain evidence="1 2">IT104</strain>
    </source>
</reference>
<accession>A0A397JAA0</accession>
<dbReference type="AlphaFoldDB" id="A0A397JAA0"/>
<sequence length="68" mass="7843">MDKLFGINESHPYKYLHKSFATSVPSGSWNLKMPDLDKRSFQTCQEDTVRFLLDGITLPPFAAGFYRQ</sequence>
<keyword evidence="2" id="KW-1185">Reference proteome</keyword>